<dbReference type="AlphaFoldDB" id="A0A934JZ34"/>
<sequence length="304" mass="33097">MPEVAVIVFVLVVPLAGFVALQRAGAFIVAEEAAILRVQRRLAHERHRTLDRLPGRSIVRRLDEFRDLRRLLLVAGDDRTPGTWALRLVGGMLLVFGGLIVINLLTVAAGDGVTIAWQAVLLLVLAVPVLGLLRLRLRAARTRASAGRAFAEVAAVLAAVGGRPPLRNPAQLEPTDLVAMVATWIDDPALRAITAGNRWRRLNDEAHSLPTSEATWFQRIGELYEIPAAVRVGEVVRVSREANPKDVSARYLRTARDLSRERLADLRARNRRAMVTQVVPMLGLVAALLILVLSAVAAIHLGGS</sequence>
<keyword evidence="1" id="KW-0812">Transmembrane</keyword>
<feature type="transmembrane region" description="Helical" evidence="1">
    <location>
        <begin position="6"/>
        <end position="30"/>
    </location>
</feature>
<organism evidence="2 3">
    <name type="scientific">Candidatus Aeolococcus gillhamiae</name>
    <dbReference type="NCBI Taxonomy" id="3127015"/>
    <lineage>
        <taxon>Bacteria</taxon>
        <taxon>Bacillati</taxon>
        <taxon>Candidatus Dormiibacterota</taxon>
        <taxon>Candidatus Dormibacteria</taxon>
        <taxon>Candidatus Aeolococcales</taxon>
        <taxon>Candidatus Aeolococcaceae</taxon>
        <taxon>Candidatus Aeolococcus</taxon>
    </lineage>
</organism>
<dbReference type="RefSeq" id="WP_337313584.1">
    <property type="nucleotide sequence ID" value="NZ_JAEKNS010000143.1"/>
</dbReference>
<feature type="transmembrane region" description="Helical" evidence="1">
    <location>
        <begin position="278"/>
        <end position="301"/>
    </location>
</feature>
<evidence type="ECO:0000313" key="3">
    <source>
        <dbReference type="Proteomes" id="UP000606991"/>
    </source>
</evidence>
<accession>A0A934JZ34</accession>
<keyword evidence="1" id="KW-1133">Transmembrane helix</keyword>
<protein>
    <submittedName>
        <fullName evidence="2">Uncharacterized protein</fullName>
    </submittedName>
</protein>
<gene>
    <name evidence="2" type="ORF">JF886_14195</name>
</gene>
<dbReference type="Proteomes" id="UP000606991">
    <property type="component" value="Unassembled WGS sequence"/>
</dbReference>
<name>A0A934JZ34_9BACT</name>
<evidence type="ECO:0000313" key="2">
    <source>
        <dbReference type="EMBL" id="MBJ7595979.1"/>
    </source>
</evidence>
<dbReference type="EMBL" id="JAEKNS010000143">
    <property type="protein sequence ID" value="MBJ7595979.1"/>
    <property type="molecule type" value="Genomic_DNA"/>
</dbReference>
<proteinExistence type="predicted"/>
<keyword evidence="1" id="KW-0472">Membrane</keyword>
<feature type="transmembrane region" description="Helical" evidence="1">
    <location>
        <begin position="115"/>
        <end position="133"/>
    </location>
</feature>
<feature type="transmembrane region" description="Helical" evidence="1">
    <location>
        <begin position="88"/>
        <end position="109"/>
    </location>
</feature>
<reference evidence="2 3" key="1">
    <citation type="submission" date="2020-10" db="EMBL/GenBank/DDBJ databases">
        <title>Ca. Dormibacterota MAGs.</title>
        <authorList>
            <person name="Montgomery K."/>
        </authorList>
    </citation>
    <scope>NUCLEOTIDE SEQUENCE [LARGE SCALE GENOMIC DNA]</scope>
    <source>
        <strain evidence="2">SC8812_S17_18</strain>
    </source>
</reference>
<evidence type="ECO:0000256" key="1">
    <source>
        <dbReference type="SAM" id="Phobius"/>
    </source>
</evidence>
<comment type="caution">
    <text evidence="2">The sequence shown here is derived from an EMBL/GenBank/DDBJ whole genome shotgun (WGS) entry which is preliminary data.</text>
</comment>